<dbReference type="PROSITE" id="PS00670">
    <property type="entry name" value="D_2_HYDROXYACID_DH_2"/>
    <property type="match status" value="1"/>
</dbReference>
<sequence>MFFKIKSHTFGFLFVSPPFQPPSTILLCVTYPSSEHAGIVLSCGRLRLFRDLQRERRESSPMSLSKLGLAGRRAFHAAAPRAARILCLDNIDPVCVDIFQERGHHADVKNKLSVEQLHGIIGNYDGMVIRSATKATPDLLAKATNMKVIGRAGVGIDNIDVAEATRKGVLVMNTPGGNTVSTAQLAISLLCSAARRIPEADISMKAGKWERKKFMGQELKGKTIAIVGCGRIGQMVAKWAQGFDMEVIGFDPALPKDAAAELGIQLMDLPDVWAKADFITLHTPLTPDTQDLVNDESIAQMKDGVIIVNCARGGIINEDALLKALNSGKVASAALDVYSSEPPPESSRELLQHPRLVCTPHLGASTEEAQVNVARDVAVQMCDTLEGKAYTGVVNVSYMAVANEPAMQPYMILAERIGKMQAQISSSKVVKVGLRTYGGKAANIEANSARQVILATVMKGLLQYTKECKTAPSLINSPFLSKEMGIETSIDDKIHAVLVNSPYTNVITVDITLEDGETHSISGSVFGEEPNLVQIDNHRSFPAFKPEGTIVMFRNEDRAGVVLQVLQELEAAEVNVGRLNVGRQEGELALTIMGIDGEITPDVMSKLGALSAVREVSVANLSA</sequence>
<evidence type="ECO:0000256" key="3">
    <source>
        <dbReference type="ARBA" id="ARBA00023002"/>
    </source>
</evidence>
<gene>
    <name evidence="8" type="primary">PGDH</name>
    <name evidence="8" type="ORF">Esi_0134_0030</name>
</gene>
<dbReference type="InterPro" id="IPR029752">
    <property type="entry name" value="D-isomer_DH_CS1"/>
</dbReference>
<keyword evidence="3 6" id="KW-0560">Oxidoreductase</keyword>
<dbReference type="STRING" id="2880.D7FJJ0"/>
<dbReference type="Pfam" id="PF00389">
    <property type="entry name" value="2-Hacid_dh"/>
    <property type="match status" value="1"/>
</dbReference>
<comment type="pathway">
    <text evidence="1 6">Amino-acid biosynthesis; L-serine biosynthesis; L-serine from 3-phospho-D-glycerate: step 1/3.</text>
</comment>
<accession>D7FJJ0</accession>
<dbReference type="Gene3D" id="3.40.50.720">
    <property type="entry name" value="NAD(P)-binding Rossmann-like Domain"/>
    <property type="match status" value="2"/>
</dbReference>
<feature type="domain" description="ACT" evidence="7">
    <location>
        <begin position="550"/>
        <end position="621"/>
    </location>
</feature>
<dbReference type="GO" id="GO:0051287">
    <property type="term" value="F:NAD binding"/>
    <property type="evidence" value="ECO:0007669"/>
    <property type="project" value="UniProtKB-UniRule"/>
</dbReference>
<dbReference type="InterPro" id="IPR036291">
    <property type="entry name" value="NAD(P)-bd_dom_sf"/>
</dbReference>
<dbReference type="Pfam" id="PF02826">
    <property type="entry name" value="2-Hacid_dh_C"/>
    <property type="match status" value="1"/>
</dbReference>
<keyword evidence="4 6" id="KW-0520">NAD</keyword>
<dbReference type="CDD" id="cd12173">
    <property type="entry name" value="PGDH_4"/>
    <property type="match status" value="1"/>
</dbReference>
<dbReference type="GO" id="GO:0004617">
    <property type="term" value="F:phosphoglycerate dehydrogenase activity"/>
    <property type="evidence" value="ECO:0007669"/>
    <property type="project" value="UniProtKB-EC"/>
</dbReference>
<dbReference type="Proteomes" id="UP000002630">
    <property type="component" value="Unassembled WGS sequence"/>
</dbReference>
<dbReference type="InterPro" id="IPR006236">
    <property type="entry name" value="PGDH"/>
</dbReference>
<keyword evidence="9" id="KW-1185">Reference proteome</keyword>
<dbReference type="EC" id="1.1.1.95" evidence="6"/>
<dbReference type="OrthoDB" id="1621027at2759"/>
<evidence type="ECO:0000256" key="2">
    <source>
        <dbReference type="ARBA" id="ARBA00005854"/>
    </source>
</evidence>
<keyword evidence="6" id="KW-0028">Amino-acid biosynthesis</keyword>
<dbReference type="PANTHER" id="PTHR42938:SF47">
    <property type="entry name" value="HYDROXYPYRUVATE REDUCTASE"/>
    <property type="match status" value="1"/>
</dbReference>
<dbReference type="InParanoid" id="D7FJJ0"/>
<dbReference type="AlphaFoldDB" id="D7FJJ0"/>
<dbReference type="SUPFAM" id="SSF52283">
    <property type="entry name" value="Formate/glycerate dehydrogenase catalytic domain-like"/>
    <property type="match status" value="1"/>
</dbReference>
<dbReference type="InterPro" id="IPR002912">
    <property type="entry name" value="ACT_dom"/>
</dbReference>
<dbReference type="EMBL" id="FN649760">
    <property type="protein sequence ID" value="CBJ29093.1"/>
    <property type="molecule type" value="Genomic_DNA"/>
</dbReference>
<dbReference type="InterPro" id="IPR029009">
    <property type="entry name" value="ASB_dom_sf"/>
</dbReference>
<evidence type="ECO:0000313" key="9">
    <source>
        <dbReference type="Proteomes" id="UP000002630"/>
    </source>
</evidence>
<organism evidence="8 9">
    <name type="scientific">Ectocarpus siliculosus</name>
    <name type="common">Brown alga</name>
    <name type="synonym">Conferva siliculosa</name>
    <dbReference type="NCBI Taxonomy" id="2880"/>
    <lineage>
        <taxon>Eukaryota</taxon>
        <taxon>Sar</taxon>
        <taxon>Stramenopiles</taxon>
        <taxon>Ochrophyta</taxon>
        <taxon>PX clade</taxon>
        <taxon>Phaeophyceae</taxon>
        <taxon>Ectocarpales</taxon>
        <taxon>Ectocarpaceae</taxon>
        <taxon>Ectocarpus</taxon>
    </lineage>
</organism>
<dbReference type="UniPathway" id="UPA00135">
    <property type="reaction ID" value="UER00196"/>
</dbReference>
<dbReference type="PROSITE" id="PS51671">
    <property type="entry name" value="ACT"/>
    <property type="match status" value="1"/>
</dbReference>
<dbReference type="GO" id="GO:0006564">
    <property type="term" value="P:L-serine biosynthetic process"/>
    <property type="evidence" value="ECO:0007669"/>
    <property type="project" value="UniProtKB-KW"/>
</dbReference>
<dbReference type="SUPFAM" id="SSF51735">
    <property type="entry name" value="NAD(P)-binding Rossmann-fold domains"/>
    <property type="match status" value="1"/>
</dbReference>
<dbReference type="Gene3D" id="3.30.70.260">
    <property type="match status" value="1"/>
</dbReference>
<dbReference type="PANTHER" id="PTHR42938">
    <property type="entry name" value="FORMATE DEHYDROGENASE 1"/>
    <property type="match status" value="1"/>
</dbReference>
<dbReference type="PROSITE" id="PS00671">
    <property type="entry name" value="D_2_HYDROXYACID_DH_3"/>
    <property type="match status" value="1"/>
</dbReference>
<evidence type="ECO:0000313" key="8">
    <source>
        <dbReference type="EMBL" id="CBJ29093.1"/>
    </source>
</evidence>
<dbReference type="InterPro" id="IPR045865">
    <property type="entry name" value="ACT-like_dom_sf"/>
</dbReference>
<dbReference type="Gene3D" id="3.30.1330.90">
    <property type="entry name" value="D-3-phosphoglycerate dehydrogenase, domain 3"/>
    <property type="match status" value="1"/>
</dbReference>
<dbReference type="InterPro" id="IPR029753">
    <property type="entry name" value="D-isomer_DH_CS"/>
</dbReference>
<evidence type="ECO:0000256" key="1">
    <source>
        <dbReference type="ARBA" id="ARBA00005216"/>
    </source>
</evidence>
<dbReference type="eggNOG" id="KOG0068">
    <property type="taxonomic scope" value="Eukaryota"/>
</dbReference>
<dbReference type="FunFam" id="3.40.50.720:FF:000021">
    <property type="entry name" value="D-3-phosphoglycerate dehydrogenase"/>
    <property type="match status" value="1"/>
</dbReference>
<evidence type="ECO:0000256" key="4">
    <source>
        <dbReference type="ARBA" id="ARBA00023027"/>
    </source>
</evidence>
<name>D7FJJ0_ECTSI</name>
<dbReference type="NCBIfam" id="TIGR01327">
    <property type="entry name" value="PGDH"/>
    <property type="match status" value="1"/>
</dbReference>
<evidence type="ECO:0000256" key="6">
    <source>
        <dbReference type="RuleBase" id="RU363003"/>
    </source>
</evidence>
<dbReference type="PROSITE" id="PS00065">
    <property type="entry name" value="D_2_HYDROXYACID_DH_1"/>
    <property type="match status" value="1"/>
</dbReference>
<proteinExistence type="inferred from homology"/>
<reference evidence="8 9" key="1">
    <citation type="journal article" date="2010" name="Nature">
        <title>The Ectocarpus genome and the independent evolution of multicellularity in brown algae.</title>
        <authorList>
            <person name="Cock J.M."/>
            <person name="Sterck L."/>
            <person name="Rouze P."/>
            <person name="Scornet D."/>
            <person name="Allen A.E."/>
            <person name="Amoutzias G."/>
            <person name="Anthouard V."/>
            <person name="Artiguenave F."/>
            <person name="Aury J.M."/>
            <person name="Badger J.H."/>
            <person name="Beszteri B."/>
            <person name="Billiau K."/>
            <person name="Bonnet E."/>
            <person name="Bothwell J.H."/>
            <person name="Bowler C."/>
            <person name="Boyen C."/>
            <person name="Brownlee C."/>
            <person name="Carrano C.J."/>
            <person name="Charrier B."/>
            <person name="Cho G.Y."/>
            <person name="Coelho S.M."/>
            <person name="Collen J."/>
            <person name="Corre E."/>
            <person name="Da Silva C."/>
            <person name="Delage L."/>
            <person name="Delaroque N."/>
            <person name="Dittami S.M."/>
            <person name="Doulbeau S."/>
            <person name="Elias M."/>
            <person name="Farnham G."/>
            <person name="Gachon C.M."/>
            <person name="Gschloessl B."/>
            <person name="Heesch S."/>
            <person name="Jabbari K."/>
            <person name="Jubin C."/>
            <person name="Kawai H."/>
            <person name="Kimura K."/>
            <person name="Kloareg B."/>
            <person name="Kupper F.C."/>
            <person name="Lang D."/>
            <person name="Le Bail A."/>
            <person name="Leblanc C."/>
            <person name="Lerouge P."/>
            <person name="Lohr M."/>
            <person name="Lopez P.J."/>
            <person name="Martens C."/>
            <person name="Maumus F."/>
            <person name="Michel G."/>
            <person name="Miranda-Saavedra D."/>
            <person name="Morales J."/>
            <person name="Moreau H."/>
            <person name="Motomura T."/>
            <person name="Nagasato C."/>
            <person name="Napoli C.A."/>
            <person name="Nelson D.R."/>
            <person name="Nyvall-Collen P."/>
            <person name="Peters A.F."/>
            <person name="Pommier C."/>
            <person name="Potin P."/>
            <person name="Poulain J."/>
            <person name="Quesneville H."/>
            <person name="Read B."/>
            <person name="Rensing S.A."/>
            <person name="Ritter A."/>
            <person name="Rousvoal S."/>
            <person name="Samanta M."/>
            <person name="Samson G."/>
            <person name="Schroeder D.C."/>
            <person name="Segurens B."/>
            <person name="Strittmatter M."/>
            <person name="Tonon T."/>
            <person name="Tregear J.W."/>
            <person name="Valentin K."/>
            <person name="von Dassow P."/>
            <person name="Yamagishi T."/>
            <person name="Van de Peer Y."/>
            <person name="Wincker P."/>
        </authorList>
    </citation>
    <scope>NUCLEOTIDE SEQUENCE [LARGE SCALE GENOMIC DNA]</scope>
    <source>
        <strain evidence="9">Ec32 / CCAP1310/4</strain>
    </source>
</reference>
<dbReference type="InterPro" id="IPR006140">
    <property type="entry name" value="D-isomer_DH_NAD-bd"/>
</dbReference>
<protein>
    <recommendedName>
        <fullName evidence="6">D-3-phosphoglycerate dehydrogenase</fullName>
        <ecNumber evidence="6">1.1.1.95</ecNumber>
    </recommendedName>
</protein>
<evidence type="ECO:0000256" key="5">
    <source>
        <dbReference type="ARBA" id="ARBA00048731"/>
    </source>
</evidence>
<evidence type="ECO:0000259" key="7">
    <source>
        <dbReference type="PROSITE" id="PS51671"/>
    </source>
</evidence>
<dbReference type="SUPFAM" id="SSF143548">
    <property type="entry name" value="Serine metabolism enzymes domain"/>
    <property type="match status" value="1"/>
</dbReference>
<comment type="similarity">
    <text evidence="2 6">Belongs to the D-isomer specific 2-hydroxyacid dehydrogenase family.</text>
</comment>
<keyword evidence="6" id="KW-0718">Serine biosynthesis</keyword>
<dbReference type="InterPro" id="IPR045626">
    <property type="entry name" value="PGDH_ASB_dom"/>
</dbReference>
<dbReference type="SUPFAM" id="SSF55021">
    <property type="entry name" value="ACT-like"/>
    <property type="match status" value="1"/>
</dbReference>
<dbReference type="Pfam" id="PF19304">
    <property type="entry name" value="PGDH_inter"/>
    <property type="match status" value="1"/>
</dbReference>
<dbReference type="InterPro" id="IPR006139">
    <property type="entry name" value="D-isomer_2_OHA_DH_cat_dom"/>
</dbReference>
<comment type="catalytic activity">
    <reaction evidence="5 6">
        <text>(2R)-3-phosphoglycerate + NAD(+) = 3-phosphooxypyruvate + NADH + H(+)</text>
        <dbReference type="Rhea" id="RHEA:12641"/>
        <dbReference type="ChEBI" id="CHEBI:15378"/>
        <dbReference type="ChEBI" id="CHEBI:18110"/>
        <dbReference type="ChEBI" id="CHEBI:57540"/>
        <dbReference type="ChEBI" id="CHEBI:57945"/>
        <dbReference type="ChEBI" id="CHEBI:58272"/>
        <dbReference type="EC" id="1.1.1.95"/>
    </reaction>
</comment>